<dbReference type="PANTHER" id="PTHR24089">
    <property type="entry name" value="SOLUTE CARRIER FAMILY 25"/>
    <property type="match status" value="1"/>
</dbReference>
<evidence type="ECO:0000256" key="12">
    <source>
        <dbReference type="RuleBase" id="RU000488"/>
    </source>
</evidence>
<dbReference type="Pfam" id="PF00153">
    <property type="entry name" value="Mito_carr"/>
    <property type="match status" value="3"/>
</dbReference>
<feature type="domain" description="EF-hand" evidence="13">
    <location>
        <begin position="69"/>
        <end position="104"/>
    </location>
</feature>
<dbReference type="FunFam" id="1.50.40.10:FF:000098">
    <property type="entry name" value="Mitochondrial substrate carrier family protein"/>
    <property type="match status" value="1"/>
</dbReference>
<evidence type="ECO:0000256" key="3">
    <source>
        <dbReference type="ARBA" id="ARBA00022448"/>
    </source>
</evidence>
<dbReference type="GO" id="GO:0005743">
    <property type="term" value="C:mitochondrial inner membrane"/>
    <property type="evidence" value="ECO:0007669"/>
    <property type="project" value="UniProtKB-SubCell"/>
</dbReference>
<evidence type="ECO:0000313" key="15">
    <source>
        <dbReference type="Proteomes" id="UP000695562"/>
    </source>
</evidence>
<dbReference type="AlphaFoldDB" id="A0A8J4PQH3"/>
<evidence type="ECO:0000256" key="2">
    <source>
        <dbReference type="ARBA" id="ARBA00006375"/>
    </source>
</evidence>
<keyword evidence="5" id="KW-0677">Repeat</keyword>
<gene>
    <name evidence="14" type="ORF">CYY_006783</name>
</gene>
<dbReference type="GO" id="GO:0055085">
    <property type="term" value="P:transmembrane transport"/>
    <property type="evidence" value="ECO:0007669"/>
    <property type="project" value="InterPro"/>
</dbReference>
<dbReference type="InterPro" id="IPR018108">
    <property type="entry name" value="MCP_transmembrane"/>
</dbReference>
<accession>A0A8J4PQH3</accession>
<evidence type="ECO:0000256" key="10">
    <source>
        <dbReference type="ARBA" id="ARBA00023136"/>
    </source>
</evidence>
<dbReference type="Proteomes" id="UP000695562">
    <property type="component" value="Unassembled WGS sequence"/>
</dbReference>
<evidence type="ECO:0000256" key="8">
    <source>
        <dbReference type="ARBA" id="ARBA00022989"/>
    </source>
</evidence>
<evidence type="ECO:0000256" key="9">
    <source>
        <dbReference type="ARBA" id="ARBA00023128"/>
    </source>
</evidence>
<comment type="subcellular location">
    <subcellularLocation>
        <location evidence="1">Mitochondrion inner membrane</location>
        <topology evidence="1">Multi-pass membrane protein</topology>
    </subcellularLocation>
</comment>
<keyword evidence="15" id="KW-1185">Reference proteome</keyword>
<evidence type="ECO:0000256" key="5">
    <source>
        <dbReference type="ARBA" id="ARBA00022737"/>
    </source>
</evidence>
<feature type="domain" description="EF-hand" evidence="13">
    <location>
        <begin position="4"/>
        <end position="39"/>
    </location>
</feature>
<keyword evidence="8" id="KW-1133">Transmembrane helix</keyword>
<dbReference type="PROSITE" id="PS00018">
    <property type="entry name" value="EF_HAND_1"/>
    <property type="match status" value="3"/>
</dbReference>
<evidence type="ECO:0000256" key="7">
    <source>
        <dbReference type="ARBA" id="ARBA00022837"/>
    </source>
</evidence>
<evidence type="ECO:0000256" key="1">
    <source>
        <dbReference type="ARBA" id="ARBA00004448"/>
    </source>
</evidence>
<proteinExistence type="inferred from homology"/>
<name>A0A8J4PQH3_9MYCE</name>
<feature type="repeat" description="Solcar" evidence="11">
    <location>
        <begin position="270"/>
        <end position="356"/>
    </location>
</feature>
<protein>
    <recommendedName>
        <fullName evidence="13">EF-hand domain-containing protein</fullName>
    </recommendedName>
</protein>
<dbReference type="SMART" id="SM00054">
    <property type="entry name" value="EFh"/>
    <property type="match status" value="4"/>
</dbReference>
<keyword evidence="4 11" id="KW-0812">Transmembrane</keyword>
<feature type="repeat" description="Solcar" evidence="11">
    <location>
        <begin position="178"/>
        <end position="262"/>
    </location>
</feature>
<comment type="similarity">
    <text evidence="2 12">Belongs to the mitochondrial carrier (TC 2.A.29) family.</text>
</comment>
<comment type="caution">
    <text evidence="14">The sequence shown here is derived from an EMBL/GenBank/DDBJ whole genome shotgun (WGS) entry which is preliminary data.</text>
</comment>
<dbReference type="InterPro" id="IPR023395">
    <property type="entry name" value="MCP_dom_sf"/>
</dbReference>
<dbReference type="Gene3D" id="1.50.40.10">
    <property type="entry name" value="Mitochondrial carrier domain"/>
    <property type="match status" value="1"/>
</dbReference>
<dbReference type="SUPFAM" id="SSF103506">
    <property type="entry name" value="Mitochondrial carrier"/>
    <property type="match status" value="1"/>
</dbReference>
<keyword evidence="7" id="KW-0106">Calcium</keyword>
<evidence type="ECO:0000256" key="6">
    <source>
        <dbReference type="ARBA" id="ARBA00022792"/>
    </source>
</evidence>
<dbReference type="InterPro" id="IPR002067">
    <property type="entry name" value="MCP"/>
</dbReference>
<dbReference type="GO" id="GO:0005509">
    <property type="term" value="F:calcium ion binding"/>
    <property type="evidence" value="ECO:0007669"/>
    <property type="project" value="InterPro"/>
</dbReference>
<dbReference type="SUPFAM" id="SSF47473">
    <property type="entry name" value="EF-hand"/>
    <property type="match status" value="1"/>
</dbReference>
<dbReference type="Pfam" id="PF13499">
    <property type="entry name" value="EF-hand_7"/>
    <property type="match status" value="2"/>
</dbReference>
<evidence type="ECO:0000259" key="13">
    <source>
        <dbReference type="PROSITE" id="PS50222"/>
    </source>
</evidence>
<feature type="repeat" description="Solcar" evidence="11">
    <location>
        <begin position="366"/>
        <end position="455"/>
    </location>
</feature>
<dbReference type="InterPro" id="IPR011992">
    <property type="entry name" value="EF-hand-dom_pair"/>
</dbReference>
<dbReference type="OrthoDB" id="270584at2759"/>
<keyword evidence="9" id="KW-0496">Mitochondrion</keyword>
<dbReference type="InterPro" id="IPR002048">
    <property type="entry name" value="EF_hand_dom"/>
</dbReference>
<dbReference type="PROSITE" id="PS50222">
    <property type="entry name" value="EF_HAND_2"/>
    <property type="match status" value="3"/>
</dbReference>
<sequence>MDKEDKDFIKNLFVSLDTNGDGKLTREELEQGFLKLKIPPTHLDNLINQVDSNHDGLITFKEFEDFTVDNIIKLKTVFNEIDVDRSGKLDFHEIEETIKKLGLPTYSEQELARLFSRIDKNKDNLIDFNEWRELLVLLPSNNLSVILSYWKDAQFLDPGSDSGGFIPPPPTKAVHSLYNTFVYMGAGAAAGIVSRTSTAPLERVKIVYQINHGAPQSLMQTFKNVYADGGFRGLFRGNLANILKVSPESAIKFASFEAVKKLFAAHDSELTSAQRFISGAAAGVISHTSLFPLEVIRTRLSASHTGTYTGIIDCGLKTYRAENSFRPFYRGLVASIVSTIPHSGINMMVYETLKHRIIKMSDNPYPPAAYLMGCASISSVCGQLVGYPFHVIKARLITQGTPVNPEIYNGVIHGLKTIVKKEGFKGLYRGIVPNFMKSIPSHAVTFGVYEFFKKTFDINLKEKKHHK</sequence>
<dbReference type="PRINTS" id="PR00926">
    <property type="entry name" value="MITOCARRIER"/>
</dbReference>
<keyword evidence="10 11" id="KW-0472">Membrane</keyword>
<dbReference type="PROSITE" id="PS50920">
    <property type="entry name" value="SOLCAR"/>
    <property type="match status" value="3"/>
</dbReference>
<evidence type="ECO:0000313" key="14">
    <source>
        <dbReference type="EMBL" id="KAF2071904.1"/>
    </source>
</evidence>
<feature type="domain" description="EF-hand" evidence="13">
    <location>
        <begin position="106"/>
        <end position="141"/>
    </location>
</feature>
<evidence type="ECO:0000256" key="11">
    <source>
        <dbReference type="PROSITE-ProRule" id="PRU00282"/>
    </source>
</evidence>
<dbReference type="InterPro" id="IPR018247">
    <property type="entry name" value="EF_Hand_1_Ca_BS"/>
</dbReference>
<evidence type="ECO:0000256" key="4">
    <source>
        <dbReference type="ARBA" id="ARBA00022692"/>
    </source>
</evidence>
<keyword evidence="3 12" id="KW-0813">Transport</keyword>
<reference evidence="14" key="1">
    <citation type="submission" date="2020-01" db="EMBL/GenBank/DDBJ databases">
        <title>Development of genomics and gene disruption for Polysphondylium violaceum indicates a role for the polyketide synthase stlB in stalk morphogenesis.</title>
        <authorList>
            <person name="Narita B."/>
            <person name="Kawabe Y."/>
            <person name="Kin K."/>
            <person name="Saito T."/>
            <person name="Gibbs R."/>
            <person name="Kuspa A."/>
            <person name="Muzny D."/>
            <person name="Queller D."/>
            <person name="Richards S."/>
            <person name="Strassman J."/>
            <person name="Sucgang R."/>
            <person name="Worley K."/>
            <person name="Schaap P."/>
        </authorList>
    </citation>
    <scope>NUCLEOTIDE SEQUENCE</scope>
    <source>
        <strain evidence="14">QSvi11</strain>
    </source>
</reference>
<dbReference type="Gene3D" id="1.10.238.10">
    <property type="entry name" value="EF-hand"/>
    <property type="match status" value="2"/>
</dbReference>
<dbReference type="EMBL" id="AJWJ01000328">
    <property type="protein sequence ID" value="KAF2071904.1"/>
    <property type="molecule type" value="Genomic_DNA"/>
</dbReference>
<keyword evidence="6" id="KW-0999">Mitochondrion inner membrane</keyword>
<organism evidence="14 15">
    <name type="scientific">Polysphondylium violaceum</name>
    <dbReference type="NCBI Taxonomy" id="133409"/>
    <lineage>
        <taxon>Eukaryota</taxon>
        <taxon>Amoebozoa</taxon>
        <taxon>Evosea</taxon>
        <taxon>Eumycetozoa</taxon>
        <taxon>Dictyostelia</taxon>
        <taxon>Dictyosteliales</taxon>
        <taxon>Dictyosteliaceae</taxon>
        <taxon>Polysphondylium</taxon>
    </lineage>
</organism>